<dbReference type="GO" id="GO:0030488">
    <property type="term" value="P:tRNA methylation"/>
    <property type="evidence" value="ECO:0007669"/>
    <property type="project" value="TreeGrafter"/>
</dbReference>
<name>A0AAV0UCL8_9STRA</name>
<dbReference type="PANTHER" id="PTHR14344">
    <property type="entry name" value="WD REPEAT PROTEIN"/>
    <property type="match status" value="1"/>
</dbReference>
<keyword evidence="4" id="KW-0819">tRNA processing</keyword>
<comment type="caution">
    <text evidence="6">The sequence shown here is derived from an EMBL/GenBank/DDBJ whole genome shotgun (WGS) entry which is preliminary data.</text>
</comment>
<dbReference type="PANTHER" id="PTHR14344:SF3">
    <property type="entry name" value="WD REPEAT-CONTAINING PROTEIN 6"/>
    <property type="match status" value="1"/>
</dbReference>
<protein>
    <submittedName>
        <fullName evidence="6">Uncharacterized protein</fullName>
    </submittedName>
</protein>
<dbReference type="InterPro" id="IPR036322">
    <property type="entry name" value="WD40_repeat_dom_sf"/>
</dbReference>
<gene>
    <name evidence="6" type="ORF">PDE001_LOCUS5409</name>
</gene>
<keyword evidence="5" id="KW-0677">Repeat</keyword>
<dbReference type="EMBL" id="CANTFM010000998">
    <property type="protein sequence ID" value="CAI5733473.1"/>
    <property type="molecule type" value="Genomic_DNA"/>
</dbReference>
<dbReference type="Proteomes" id="UP001162029">
    <property type="component" value="Unassembled WGS sequence"/>
</dbReference>
<accession>A0AAV0UCL8</accession>
<evidence type="ECO:0000256" key="3">
    <source>
        <dbReference type="ARBA" id="ARBA00022574"/>
    </source>
</evidence>
<keyword evidence="3" id="KW-0853">WD repeat</keyword>
<evidence type="ECO:0000256" key="1">
    <source>
        <dbReference type="ARBA" id="ARBA00004496"/>
    </source>
</evidence>
<reference evidence="6" key="1">
    <citation type="submission" date="2022-12" db="EMBL/GenBank/DDBJ databases">
        <authorList>
            <person name="Webb A."/>
        </authorList>
    </citation>
    <scope>NUCLEOTIDE SEQUENCE</scope>
    <source>
        <strain evidence="6">Pd1</strain>
    </source>
</reference>
<comment type="subcellular location">
    <subcellularLocation>
        <location evidence="1">Cytoplasm</location>
    </subcellularLocation>
</comment>
<organism evidence="6 7">
    <name type="scientific">Peronospora destructor</name>
    <dbReference type="NCBI Taxonomy" id="86335"/>
    <lineage>
        <taxon>Eukaryota</taxon>
        <taxon>Sar</taxon>
        <taxon>Stramenopiles</taxon>
        <taxon>Oomycota</taxon>
        <taxon>Peronosporomycetes</taxon>
        <taxon>Peronosporales</taxon>
        <taxon>Peronosporaceae</taxon>
        <taxon>Peronospora</taxon>
    </lineage>
</organism>
<dbReference type="AlphaFoldDB" id="A0AAV0UCL8"/>
<keyword evidence="2" id="KW-0963">Cytoplasm</keyword>
<proteinExistence type="predicted"/>
<evidence type="ECO:0000313" key="6">
    <source>
        <dbReference type="EMBL" id="CAI5733473.1"/>
    </source>
</evidence>
<keyword evidence="7" id="KW-1185">Reference proteome</keyword>
<sequence length="152" mass="16709">MGTNCIDLVSSVKSTKEGNLDVTLISGGDDHNLNLHELRFPSCQKLSDTRIINASGSAIKTVACVNAQRIYAAGYDQRLSKWSILRDENGSRLEWQGATFSECADIADLAIRKTPDGRADEVVVVGQGLQMIQFQCPPSEKALELQQQKRNE</sequence>
<dbReference type="GO" id="GO:0005737">
    <property type="term" value="C:cytoplasm"/>
    <property type="evidence" value="ECO:0007669"/>
    <property type="project" value="UniProtKB-SubCell"/>
</dbReference>
<dbReference type="InterPro" id="IPR051973">
    <property type="entry name" value="tRNA_Anticodon_Mtase-Reg"/>
</dbReference>
<evidence type="ECO:0000256" key="5">
    <source>
        <dbReference type="ARBA" id="ARBA00022737"/>
    </source>
</evidence>
<evidence type="ECO:0000313" key="7">
    <source>
        <dbReference type="Proteomes" id="UP001162029"/>
    </source>
</evidence>
<evidence type="ECO:0000256" key="4">
    <source>
        <dbReference type="ARBA" id="ARBA00022694"/>
    </source>
</evidence>
<dbReference type="SUPFAM" id="SSF50978">
    <property type="entry name" value="WD40 repeat-like"/>
    <property type="match status" value="1"/>
</dbReference>
<evidence type="ECO:0000256" key="2">
    <source>
        <dbReference type="ARBA" id="ARBA00022490"/>
    </source>
</evidence>